<dbReference type="EMBL" id="NCKV01004051">
    <property type="protein sequence ID" value="RWS25099.1"/>
    <property type="molecule type" value="Genomic_DNA"/>
</dbReference>
<sequence length="217" mass="24963">VKVGILNQPFYYHNAPIAVNFGSIGYVLGHEILHGFDNEGAEHDYKGHKKMWWSNETWEVYQKKVKCFVDQYSDFVEPVTGLKVNGTLTTGENIADNGGLFQSFVVRNVNFIDHPQLNFYNLKAYKMYGALSSLGLDKRLPLEMSRYTKDQIFFISFANTYCNNDSPDFIRDALVTDEHSPFYARVIVTLQNSKHFSDTFKCKVGSKMNPNKKCILW</sequence>
<protein>
    <recommendedName>
        <fullName evidence="2">Peptidase M13 C-terminal domain-containing protein</fullName>
    </recommendedName>
</protein>
<dbReference type="GO" id="GO:0016485">
    <property type="term" value="P:protein processing"/>
    <property type="evidence" value="ECO:0007669"/>
    <property type="project" value="TreeGrafter"/>
</dbReference>
<dbReference type="Pfam" id="PF01431">
    <property type="entry name" value="Peptidase_M13"/>
    <property type="match status" value="2"/>
</dbReference>
<feature type="domain" description="Peptidase M13 C-terminal" evidence="2">
    <location>
        <begin position="3"/>
        <end position="104"/>
    </location>
</feature>
<dbReference type="CDD" id="cd08662">
    <property type="entry name" value="M13"/>
    <property type="match status" value="1"/>
</dbReference>
<dbReference type="GO" id="GO:0004222">
    <property type="term" value="F:metalloendopeptidase activity"/>
    <property type="evidence" value="ECO:0007669"/>
    <property type="project" value="InterPro"/>
</dbReference>
<evidence type="ECO:0000256" key="1">
    <source>
        <dbReference type="ARBA" id="ARBA00007357"/>
    </source>
</evidence>
<evidence type="ECO:0000313" key="4">
    <source>
        <dbReference type="Proteomes" id="UP000288716"/>
    </source>
</evidence>
<dbReference type="PRINTS" id="PR00786">
    <property type="entry name" value="NEPRILYSIN"/>
</dbReference>
<proteinExistence type="inferred from homology"/>
<dbReference type="Proteomes" id="UP000288716">
    <property type="component" value="Unassembled WGS sequence"/>
</dbReference>
<comment type="similarity">
    <text evidence="1">Belongs to the peptidase M13 family.</text>
</comment>
<reference evidence="3 4" key="1">
    <citation type="journal article" date="2018" name="Gigascience">
        <title>Genomes of trombidid mites reveal novel predicted allergens and laterally-transferred genes associated with secondary metabolism.</title>
        <authorList>
            <person name="Dong X."/>
            <person name="Chaisiri K."/>
            <person name="Xia D."/>
            <person name="Armstrong S.D."/>
            <person name="Fang Y."/>
            <person name="Donnelly M.J."/>
            <person name="Kadowaki T."/>
            <person name="McGarry J.W."/>
            <person name="Darby A.C."/>
            <person name="Makepeace B.L."/>
        </authorList>
    </citation>
    <scope>NUCLEOTIDE SEQUENCE [LARGE SCALE GENOMIC DNA]</scope>
    <source>
        <strain evidence="3">UoL-UT</strain>
    </source>
</reference>
<feature type="domain" description="Peptidase M13 C-terminal" evidence="2">
    <location>
        <begin position="124"/>
        <end position="214"/>
    </location>
</feature>
<dbReference type="InterPro" id="IPR024079">
    <property type="entry name" value="MetalloPept_cat_dom_sf"/>
</dbReference>
<dbReference type="InterPro" id="IPR018497">
    <property type="entry name" value="Peptidase_M13_C"/>
</dbReference>
<accession>A0A443SC40</accession>
<dbReference type="GO" id="GO:0005886">
    <property type="term" value="C:plasma membrane"/>
    <property type="evidence" value="ECO:0007669"/>
    <property type="project" value="TreeGrafter"/>
</dbReference>
<feature type="non-terminal residue" evidence="3">
    <location>
        <position position="217"/>
    </location>
</feature>
<dbReference type="AlphaFoldDB" id="A0A443SC40"/>
<dbReference type="STRING" id="299467.A0A443SC40"/>
<evidence type="ECO:0000259" key="2">
    <source>
        <dbReference type="Pfam" id="PF01431"/>
    </source>
</evidence>
<dbReference type="VEuPathDB" id="VectorBase:LDEU006941"/>
<dbReference type="OrthoDB" id="6475849at2759"/>
<keyword evidence="4" id="KW-1185">Reference proteome</keyword>
<evidence type="ECO:0000313" key="3">
    <source>
        <dbReference type="EMBL" id="RWS25099.1"/>
    </source>
</evidence>
<dbReference type="SUPFAM" id="SSF55486">
    <property type="entry name" value="Metalloproteases ('zincins'), catalytic domain"/>
    <property type="match status" value="1"/>
</dbReference>
<gene>
    <name evidence="3" type="ORF">B4U80_05415</name>
</gene>
<dbReference type="PANTHER" id="PTHR11733">
    <property type="entry name" value="ZINC METALLOPROTEASE FAMILY M13 NEPRILYSIN-RELATED"/>
    <property type="match status" value="1"/>
</dbReference>
<dbReference type="InterPro" id="IPR000718">
    <property type="entry name" value="Peptidase_M13"/>
</dbReference>
<comment type="caution">
    <text evidence="3">The sequence shown here is derived from an EMBL/GenBank/DDBJ whole genome shotgun (WGS) entry which is preliminary data.</text>
</comment>
<organism evidence="3 4">
    <name type="scientific">Leptotrombidium deliense</name>
    <dbReference type="NCBI Taxonomy" id="299467"/>
    <lineage>
        <taxon>Eukaryota</taxon>
        <taxon>Metazoa</taxon>
        <taxon>Ecdysozoa</taxon>
        <taxon>Arthropoda</taxon>
        <taxon>Chelicerata</taxon>
        <taxon>Arachnida</taxon>
        <taxon>Acari</taxon>
        <taxon>Acariformes</taxon>
        <taxon>Trombidiformes</taxon>
        <taxon>Prostigmata</taxon>
        <taxon>Anystina</taxon>
        <taxon>Parasitengona</taxon>
        <taxon>Trombiculoidea</taxon>
        <taxon>Trombiculidae</taxon>
        <taxon>Leptotrombidium</taxon>
    </lineage>
</organism>
<feature type="non-terminal residue" evidence="3">
    <location>
        <position position="1"/>
    </location>
</feature>
<dbReference type="PANTHER" id="PTHR11733:SF167">
    <property type="entry name" value="FI17812P1-RELATED"/>
    <property type="match status" value="1"/>
</dbReference>
<dbReference type="PROSITE" id="PS51885">
    <property type="entry name" value="NEPRILYSIN"/>
    <property type="match status" value="1"/>
</dbReference>
<name>A0A443SC40_9ACAR</name>
<dbReference type="Gene3D" id="3.40.390.10">
    <property type="entry name" value="Collagenase (Catalytic Domain)"/>
    <property type="match status" value="2"/>
</dbReference>